<dbReference type="GO" id="GO:0008171">
    <property type="term" value="F:O-methyltransferase activity"/>
    <property type="evidence" value="ECO:0007669"/>
    <property type="project" value="InterPro"/>
</dbReference>
<dbReference type="PANTHER" id="PTHR43712">
    <property type="entry name" value="PUTATIVE (AFU_ORTHOLOGUE AFUA_4G14580)-RELATED"/>
    <property type="match status" value="1"/>
</dbReference>
<name>A0A935PZ07_9PROT</name>
<proteinExistence type="predicted"/>
<dbReference type="Pfam" id="PF08100">
    <property type="entry name" value="Dimerisation"/>
    <property type="match status" value="1"/>
</dbReference>
<accession>A0A935PZ07</accession>
<protein>
    <submittedName>
        <fullName evidence="6">Methyltransferase domain-containing protein</fullName>
    </submittedName>
</protein>
<dbReference type="PROSITE" id="PS51683">
    <property type="entry name" value="SAM_OMT_II"/>
    <property type="match status" value="1"/>
</dbReference>
<dbReference type="Gene3D" id="3.40.50.150">
    <property type="entry name" value="Vaccinia Virus protein VP39"/>
    <property type="match status" value="1"/>
</dbReference>
<comment type="caution">
    <text evidence="6">The sequence shown here is derived from an EMBL/GenBank/DDBJ whole genome shotgun (WGS) entry which is preliminary data.</text>
</comment>
<dbReference type="GO" id="GO:0046983">
    <property type="term" value="F:protein dimerization activity"/>
    <property type="evidence" value="ECO:0007669"/>
    <property type="project" value="InterPro"/>
</dbReference>
<evidence type="ECO:0000313" key="7">
    <source>
        <dbReference type="Proteomes" id="UP000697998"/>
    </source>
</evidence>
<dbReference type="InterPro" id="IPR036390">
    <property type="entry name" value="WH_DNA-bd_sf"/>
</dbReference>
<dbReference type="EMBL" id="JADJMH010000009">
    <property type="protein sequence ID" value="MBK7675282.1"/>
    <property type="molecule type" value="Genomic_DNA"/>
</dbReference>
<dbReference type="AlphaFoldDB" id="A0A935PZ07"/>
<dbReference type="Pfam" id="PF00891">
    <property type="entry name" value="Methyltransf_2"/>
    <property type="match status" value="1"/>
</dbReference>
<evidence type="ECO:0000313" key="6">
    <source>
        <dbReference type="EMBL" id="MBK7675282.1"/>
    </source>
</evidence>
<dbReference type="InterPro" id="IPR029063">
    <property type="entry name" value="SAM-dependent_MTases_sf"/>
</dbReference>
<dbReference type="PIRSF" id="PIRSF005739">
    <property type="entry name" value="O-mtase"/>
    <property type="match status" value="1"/>
</dbReference>
<evidence type="ECO:0000256" key="2">
    <source>
        <dbReference type="ARBA" id="ARBA00022679"/>
    </source>
</evidence>
<dbReference type="SUPFAM" id="SSF53335">
    <property type="entry name" value="S-adenosyl-L-methionine-dependent methyltransferases"/>
    <property type="match status" value="1"/>
</dbReference>
<evidence type="ECO:0000256" key="1">
    <source>
        <dbReference type="ARBA" id="ARBA00022603"/>
    </source>
</evidence>
<organism evidence="6 7">
    <name type="scientific">Candidatus Accumulibacter proximus</name>
    <dbReference type="NCBI Taxonomy" id="2954385"/>
    <lineage>
        <taxon>Bacteria</taxon>
        <taxon>Pseudomonadati</taxon>
        <taxon>Pseudomonadota</taxon>
        <taxon>Betaproteobacteria</taxon>
        <taxon>Candidatus Accumulibacter</taxon>
    </lineage>
</organism>
<gene>
    <name evidence="6" type="ORF">IPJ27_11280</name>
</gene>
<feature type="domain" description="O-methyltransferase C-terminal" evidence="4">
    <location>
        <begin position="127"/>
        <end position="309"/>
    </location>
</feature>
<evidence type="ECO:0000259" key="5">
    <source>
        <dbReference type="Pfam" id="PF08100"/>
    </source>
</evidence>
<dbReference type="InterPro" id="IPR001077">
    <property type="entry name" value="COMT_C"/>
</dbReference>
<dbReference type="CDD" id="cd02440">
    <property type="entry name" value="AdoMet_MTases"/>
    <property type="match status" value="1"/>
</dbReference>
<dbReference type="SUPFAM" id="SSF46785">
    <property type="entry name" value="Winged helix' DNA-binding domain"/>
    <property type="match status" value="1"/>
</dbReference>
<keyword evidence="1 6" id="KW-0489">Methyltransferase</keyword>
<feature type="domain" description="O-methyltransferase dimerisation" evidence="5">
    <location>
        <begin position="11"/>
        <end position="85"/>
    </location>
</feature>
<sequence length="330" mass="35770">MLKPDRIIGMTSSFFDSCVLFTASDLGVFARLAESGPMDAASLASALQLDERGTRLLLDACVALELLSKQAETYSNTPETAVFLVPGSPGDLSAAIRYNRDVYAAWGKLDTLVRTGKPVEKPECHLGQDAERTRTFVLSMHHRALAIGRAVLEELDLTQCRTLLDVGGGPGTYSVLIARRHPAIACTVLDLPDVVKVAEELIEQQGCAAQVRTLAGDYRRTPFPAGNDVINFFGMFHQESPESIRALLGKAYAALKPGGIVNVMDMMTDSSHTKPKFSALFAVNMALTTENGWVFADSELTGWLQEAGFTDIKVKPLPPPMPHSFATARK</sequence>
<dbReference type="FunFam" id="1.10.10.10:FF:000358">
    <property type="entry name" value="Acetylserotonin O-methyltransferase"/>
    <property type="match status" value="1"/>
</dbReference>
<dbReference type="InterPro" id="IPR036388">
    <property type="entry name" value="WH-like_DNA-bd_sf"/>
</dbReference>
<dbReference type="InterPro" id="IPR016461">
    <property type="entry name" value="COMT-like"/>
</dbReference>
<keyword evidence="3" id="KW-0949">S-adenosyl-L-methionine</keyword>
<dbReference type="InterPro" id="IPR012967">
    <property type="entry name" value="COMT_dimerisation"/>
</dbReference>
<dbReference type="Proteomes" id="UP000697998">
    <property type="component" value="Unassembled WGS sequence"/>
</dbReference>
<keyword evidence="2" id="KW-0808">Transferase</keyword>
<evidence type="ECO:0000259" key="4">
    <source>
        <dbReference type="Pfam" id="PF00891"/>
    </source>
</evidence>
<evidence type="ECO:0000256" key="3">
    <source>
        <dbReference type="ARBA" id="ARBA00022691"/>
    </source>
</evidence>
<reference evidence="6 7" key="1">
    <citation type="submission" date="2020-10" db="EMBL/GenBank/DDBJ databases">
        <title>Connecting structure to function with the recovery of over 1000 high-quality activated sludge metagenome-assembled genomes encoding full-length rRNA genes using long-read sequencing.</title>
        <authorList>
            <person name="Singleton C.M."/>
            <person name="Petriglieri F."/>
            <person name="Kristensen J.M."/>
            <person name="Kirkegaard R.H."/>
            <person name="Michaelsen T.Y."/>
            <person name="Andersen M.H."/>
            <person name="Karst S.M."/>
            <person name="Dueholm M.S."/>
            <person name="Nielsen P.H."/>
            <person name="Albertsen M."/>
        </authorList>
    </citation>
    <scope>NUCLEOTIDE SEQUENCE [LARGE SCALE GENOMIC DNA]</scope>
    <source>
        <strain evidence="6">EsbW_18-Q3-R4-48_BATAC.285</strain>
    </source>
</reference>
<dbReference type="GO" id="GO:0032259">
    <property type="term" value="P:methylation"/>
    <property type="evidence" value="ECO:0007669"/>
    <property type="project" value="UniProtKB-KW"/>
</dbReference>
<dbReference type="PANTHER" id="PTHR43712:SF2">
    <property type="entry name" value="O-METHYLTRANSFERASE CICE"/>
    <property type="match status" value="1"/>
</dbReference>
<dbReference type="Gene3D" id="1.10.10.10">
    <property type="entry name" value="Winged helix-like DNA-binding domain superfamily/Winged helix DNA-binding domain"/>
    <property type="match status" value="1"/>
</dbReference>